<evidence type="ECO:0000256" key="1">
    <source>
        <dbReference type="ARBA" id="ARBA00009013"/>
    </source>
</evidence>
<evidence type="ECO:0000256" key="2">
    <source>
        <dbReference type="RuleBase" id="RU003749"/>
    </source>
</evidence>
<dbReference type="PANTHER" id="PTHR33495:SF14">
    <property type="entry name" value="ANTI-SIGMA FACTOR ANTAGONIST"/>
    <property type="match status" value="1"/>
</dbReference>
<dbReference type="PROSITE" id="PS50801">
    <property type="entry name" value="STAS"/>
    <property type="match status" value="1"/>
</dbReference>
<evidence type="ECO:0000313" key="5">
    <source>
        <dbReference type="Proteomes" id="UP000824007"/>
    </source>
</evidence>
<dbReference type="InterPro" id="IPR002645">
    <property type="entry name" value="STAS_dom"/>
</dbReference>
<dbReference type="SUPFAM" id="SSF52091">
    <property type="entry name" value="SpoIIaa-like"/>
    <property type="match status" value="1"/>
</dbReference>
<feature type="domain" description="STAS" evidence="3">
    <location>
        <begin position="1"/>
        <end position="100"/>
    </location>
</feature>
<dbReference type="Gene3D" id="3.30.750.24">
    <property type="entry name" value="STAS domain"/>
    <property type="match status" value="1"/>
</dbReference>
<reference evidence="4" key="1">
    <citation type="journal article" date="2021" name="PeerJ">
        <title>Extensive microbial diversity within the chicken gut microbiome revealed by metagenomics and culture.</title>
        <authorList>
            <person name="Gilroy R."/>
            <person name="Ravi A."/>
            <person name="Getino M."/>
            <person name="Pursley I."/>
            <person name="Horton D.L."/>
            <person name="Alikhan N.F."/>
            <person name="Baker D."/>
            <person name="Gharbi K."/>
            <person name="Hall N."/>
            <person name="Watson M."/>
            <person name="Adriaenssens E.M."/>
            <person name="Foster-Nyarko E."/>
            <person name="Jarju S."/>
            <person name="Secka A."/>
            <person name="Antonio M."/>
            <person name="Oren A."/>
            <person name="Chaudhuri R.R."/>
            <person name="La Ragione R."/>
            <person name="Hildebrand F."/>
            <person name="Pallen M.J."/>
        </authorList>
    </citation>
    <scope>NUCLEOTIDE SEQUENCE</scope>
    <source>
        <strain evidence="4">ChiSxjej3B15-24422</strain>
    </source>
</reference>
<protein>
    <recommendedName>
        <fullName evidence="2">Anti-sigma factor antagonist</fullName>
    </recommendedName>
</protein>
<dbReference type="EMBL" id="DXDD01000175">
    <property type="protein sequence ID" value="HIY61807.1"/>
    <property type="molecule type" value="Genomic_DNA"/>
</dbReference>
<dbReference type="CDD" id="cd07043">
    <property type="entry name" value="STAS_anti-anti-sigma_factors"/>
    <property type="match status" value="1"/>
</dbReference>
<reference evidence="4" key="2">
    <citation type="submission" date="2021-04" db="EMBL/GenBank/DDBJ databases">
        <authorList>
            <person name="Gilroy R."/>
        </authorList>
    </citation>
    <scope>NUCLEOTIDE SEQUENCE</scope>
    <source>
        <strain evidence="4">ChiSxjej3B15-24422</strain>
    </source>
</reference>
<comment type="similarity">
    <text evidence="1 2">Belongs to the anti-sigma-factor antagonist family.</text>
</comment>
<sequence>MNITKKTENNVLTIALEGRLDTVTAPELENEIRSSAEGVSRLILDFTELAYISSAGLRVLLSTQKRMNASGGSLLIRHPNEVVSEVFEATGFSDILEIEA</sequence>
<dbReference type="AlphaFoldDB" id="A0A9D2C714"/>
<dbReference type="Pfam" id="PF01740">
    <property type="entry name" value="STAS"/>
    <property type="match status" value="1"/>
</dbReference>
<proteinExistence type="inferred from homology"/>
<dbReference type="NCBIfam" id="TIGR00377">
    <property type="entry name" value="ant_ant_sig"/>
    <property type="match status" value="1"/>
</dbReference>
<organism evidence="4 5">
    <name type="scientific">Candidatus Eisenbergiella pullistercoris</name>
    <dbReference type="NCBI Taxonomy" id="2838555"/>
    <lineage>
        <taxon>Bacteria</taxon>
        <taxon>Bacillati</taxon>
        <taxon>Bacillota</taxon>
        <taxon>Clostridia</taxon>
        <taxon>Lachnospirales</taxon>
        <taxon>Lachnospiraceae</taxon>
        <taxon>Eisenbergiella</taxon>
    </lineage>
</organism>
<gene>
    <name evidence="4" type="ORF">H9831_14225</name>
</gene>
<evidence type="ECO:0000259" key="3">
    <source>
        <dbReference type="PROSITE" id="PS50801"/>
    </source>
</evidence>
<dbReference type="InterPro" id="IPR036513">
    <property type="entry name" value="STAS_dom_sf"/>
</dbReference>
<dbReference type="InterPro" id="IPR003658">
    <property type="entry name" value="Anti-sigma_ant"/>
</dbReference>
<dbReference type="GO" id="GO:0043856">
    <property type="term" value="F:anti-sigma factor antagonist activity"/>
    <property type="evidence" value="ECO:0007669"/>
    <property type="project" value="InterPro"/>
</dbReference>
<comment type="caution">
    <text evidence="4">The sequence shown here is derived from an EMBL/GenBank/DDBJ whole genome shotgun (WGS) entry which is preliminary data.</text>
</comment>
<accession>A0A9D2C714</accession>
<name>A0A9D2C714_9FIRM</name>
<dbReference type="Proteomes" id="UP000824007">
    <property type="component" value="Unassembled WGS sequence"/>
</dbReference>
<evidence type="ECO:0000313" key="4">
    <source>
        <dbReference type="EMBL" id="HIY61807.1"/>
    </source>
</evidence>
<dbReference type="PANTHER" id="PTHR33495">
    <property type="entry name" value="ANTI-SIGMA FACTOR ANTAGONIST TM_1081-RELATED-RELATED"/>
    <property type="match status" value="1"/>
</dbReference>